<keyword evidence="8" id="KW-0472">Membrane</keyword>
<dbReference type="GO" id="GO:0000050">
    <property type="term" value="P:urea cycle"/>
    <property type="evidence" value="ECO:0007669"/>
    <property type="project" value="TreeGrafter"/>
</dbReference>
<dbReference type="GO" id="GO:0000053">
    <property type="term" value="P:argininosuccinate metabolic process"/>
    <property type="evidence" value="ECO:0007669"/>
    <property type="project" value="TreeGrafter"/>
</dbReference>
<accession>A0A8J4VL01</accession>
<dbReference type="GO" id="GO:0006526">
    <property type="term" value="P:L-arginine biosynthetic process"/>
    <property type="evidence" value="ECO:0007669"/>
    <property type="project" value="UniProtKB-UniPathway"/>
</dbReference>
<evidence type="ECO:0000256" key="5">
    <source>
        <dbReference type="ARBA" id="ARBA00022605"/>
    </source>
</evidence>
<dbReference type="EC" id="6.3.4.5" evidence="2"/>
<dbReference type="InterPro" id="IPR024074">
    <property type="entry name" value="AS_cat/multimer_dom_body"/>
</dbReference>
<evidence type="ECO:0000256" key="3">
    <source>
        <dbReference type="ARBA" id="ARBA00022571"/>
    </source>
</evidence>
<keyword evidence="6" id="KW-0547">Nucleotide-binding</keyword>
<comment type="caution">
    <text evidence="10">The sequence shown here is derived from an EMBL/GenBank/DDBJ whole genome shotgun (WGS) entry which is preliminary data.</text>
</comment>
<dbReference type="Pfam" id="PF20979">
    <property type="entry name" value="Arginosuc_syn_C"/>
    <property type="match status" value="1"/>
</dbReference>
<evidence type="ECO:0000259" key="9">
    <source>
        <dbReference type="Pfam" id="PF20979"/>
    </source>
</evidence>
<dbReference type="GO" id="GO:0005737">
    <property type="term" value="C:cytoplasm"/>
    <property type="evidence" value="ECO:0007669"/>
    <property type="project" value="TreeGrafter"/>
</dbReference>
<keyword evidence="11" id="KW-1185">Reference proteome</keyword>
<keyword evidence="7" id="KW-0067">ATP-binding</keyword>
<keyword evidence="4" id="KW-0436">Ligase</keyword>
<keyword evidence="3" id="KW-0055">Arginine biosynthesis</keyword>
<dbReference type="Proteomes" id="UP000737018">
    <property type="component" value="Unassembled WGS sequence"/>
</dbReference>
<keyword evidence="8" id="KW-0812">Transmembrane</keyword>
<dbReference type="AlphaFoldDB" id="A0A8J4VL01"/>
<evidence type="ECO:0000313" key="10">
    <source>
        <dbReference type="EMBL" id="KAF3953504.1"/>
    </source>
</evidence>
<keyword evidence="5" id="KW-0028">Amino-acid biosynthesis</keyword>
<feature type="domain" description="Arginosuccinate synthase C-terminal" evidence="9">
    <location>
        <begin position="188"/>
        <end position="243"/>
    </location>
</feature>
<evidence type="ECO:0000313" key="11">
    <source>
        <dbReference type="Proteomes" id="UP000737018"/>
    </source>
</evidence>
<comment type="pathway">
    <text evidence="1">Amino-acid biosynthesis; L-arginine biosynthesis; L-arginine from L-ornithine and carbamoyl phosphate: step 2/3.</text>
</comment>
<dbReference type="InterPro" id="IPR048268">
    <property type="entry name" value="Arginosuc_syn_C"/>
</dbReference>
<dbReference type="PANTHER" id="PTHR11587">
    <property type="entry name" value="ARGININOSUCCINATE SYNTHASE"/>
    <property type="match status" value="1"/>
</dbReference>
<dbReference type="EMBL" id="JRKL02004050">
    <property type="protein sequence ID" value="KAF3953504.1"/>
    <property type="molecule type" value="Genomic_DNA"/>
</dbReference>
<dbReference type="UniPathway" id="UPA00068">
    <property type="reaction ID" value="UER00113"/>
</dbReference>
<proteinExistence type="predicted"/>
<dbReference type="OrthoDB" id="1688907at2759"/>
<dbReference type="PANTHER" id="PTHR11587:SF2">
    <property type="entry name" value="ARGININOSUCCINATE SYNTHASE"/>
    <property type="match status" value="1"/>
</dbReference>
<evidence type="ECO:0000256" key="6">
    <source>
        <dbReference type="ARBA" id="ARBA00022741"/>
    </source>
</evidence>
<feature type="transmembrane region" description="Helical" evidence="8">
    <location>
        <begin position="20"/>
        <end position="44"/>
    </location>
</feature>
<protein>
    <recommendedName>
        <fullName evidence="2">argininosuccinate synthase</fullName>
        <ecNumber evidence="2">6.3.4.5</ecNumber>
    </recommendedName>
</protein>
<gene>
    <name evidence="10" type="ORF">CMV_021063</name>
</gene>
<evidence type="ECO:0000256" key="4">
    <source>
        <dbReference type="ARBA" id="ARBA00022598"/>
    </source>
</evidence>
<dbReference type="InterPro" id="IPR001518">
    <property type="entry name" value="Arginosuc_synth"/>
</dbReference>
<evidence type="ECO:0000256" key="2">
    <source>
        <dbReference type="ARBA" id="ARBA00012286"/>
    </source>
</evidence>
<name>A0A8J4VL01_9ROSI</name>
<evidence type="ECO:0000256" key="8">
    <source>
        <dbReference type="SAM" id="Phobius"/>
    </source>
</evidence>
<dbReference type="GO" id="GO:0005524">
    <property type="term" value="F:ATP binding"/>
    <property type="evidence" value="ECO:0007669"/>
    <property type="project" value="UniProtKB-KW"/>
</dbReference>
<evidence type="ECO:0000256" key="7">
    <source>
        <dbReference type="ARBA" id="ARBA00022840"/>
    </source>
</evidence>
<dbReference type="SUPFAM" id="SSF69864">
    <property type="entry name" value="Argininosuccinate synthetase, C-terminal domain"/>
    <property type="match status" value="1"/>
</dbReference>
<reference evidence="10" key="1">
    <citation type="submission" date="2020-03" db="EMBL/GenBank/DDBJ databases">
        <title>Castanea mollissima Vanexum genome sequencing.</title>
        <authorList>
            <person name="Staton M."/>
        </authorList>
    </citation>
    <scope>NUCLEOTIDE SEQUENCE</scope>
    <source>
        <tissue evidence="10">Leaf</tissue>
    </source>
</reference>
<evidence type="ECO:0000256" key="1">
    <source>
        <dbReference type="ARBA" id="ARBA00004967"/>
    </source>
</evidence>
<dbReference type="Gene3D" id="3.90.1260.10">
    <property type="entry name" value="Argininosuccinate synthetase, chain A, domain 2"/>
    <property type="match status" value="1"/>
</dbReference>
<organism evidence="10 11">
    <name type="scientific">Castanea mollissima</name>
    <name type="common">Chinese chestnut</name>
    <dbReference type="NCBI Taxonomy" id="60419"/>
    <lineage>
        <taxon>Eukaryota</taxon>
        <taxon>Viridiplantae</taxon>
        <taxon>Streptophyta</taxon>
        <taxon>Embryophyta</taxon>
        <taxon>Tracheophyta</taxon>
        <taxon>Spermatophyta</taxon>
        <taxon>Magnoliopsida</taxon>
        <taxon>eudicotyledons</taxon>
        <taxon>Gunneridae</taxon>
        <taxon>Pentapetalae</taxon>
        <taxon>rosids</taxon>
        <taxon>fabids</taxon>
        <taxon>Fagales</taxon>
        <taxon>Fagaceae</taxon>
        <taxon>Castanea</taxon>
    </lineage>
</organism>
<dbReference type="GO" id="GO:0004055">
    <property type="term" value="F:argininosuccinate synthase activity"/>
    <property type="evidence" value="ECO:0007669"/>
    <property type="project" value="UniProtKB-EC"/>
</dbReference>
<keyword evidence="8" id="KW-1133">Transmembrane helix</keyword>
<sequence>MDFGVLMCVLVAMVDVKRRWLWILECLAVVAGSFVDFSGIVVVVTGGNSRNLQFAINIMGCICGKPSATDSPRNRRPRLDPCFRFTRKIPFQLVAQTSKIHGHAVASISNGGGVTEFCKNQELLQSRKVEVSEATKGRGLHGKLNGGSNTSVIGPSLRENCGCDFVCSTADFGQGENVTSWLRCHRFLWHLSHEGDILEDLANKPKKDMYMFTMDPEEAQDKPEYIEIGIESGLPVSVNGKEHLWQKSLRLQQIQFL</sequence>